<evidence type="ECO:0000256" key="2">
    <source>
        <dbReference type="ARBA" id="ARBA00022475"/>
    </source>
</evidence>
<dbReference type="OrthoDB" id="745212at2"/>
<keyword evidence="7" id="KW-1185">Reference proteome</keyword>
<keyword evidence="3" id="KW-0812">Transmembrane</keyword>
<sequence length="363" mass="40556">MQQHSTYTTGNQRDGEEISLKDFLLKIQQLWRYLLQKWKVILIVGLLGGGLGLLFSFLSKKKYIGKLTFIVEDSKGGALGAYMGIASQFGIDLGGGAGGSDVFSNDNVIAFLKSRLILEKTLLSPVEVDGKKGTLADLYVDFNELHKKWEKIPALKSLNYPLGQDRKKFTLKQDSVLNTIQGTIVDKLLEITKPDKKSSFIQVKCTTRNEIFSKVFTETLVQIATQFYIEIKTQRSKKNVDKLQIAADSLKILLNNKTYTLASTQDLNVNPAKRVASVNAEVQARDKMVLQTMYAEVVKNLEITKMAMEQETPITQIVDTPIYPLEFTRLGKLKGIILGGLIGGMLAVIVLLLRKVYRDVLTD</sequence>
<gene>
    <name evidence="6" type="ORF">ECE50_023235</name>
</gene>
<keyword evidence="5" id="KW-0472">Membrane</keyword>
<keyword evidence="4" id="KW-1133">Transmembrane helix</keyword>
<evidence type="ECO:0000256" key="4">
    <source>
        <dbReference type="ARBA" id="ARBA00022989"/>
    </source>
</evidence>
<dbReference type="InterPro" id="IPR003856">
    <property type="entry name" value="LPS_length_determ_N"/>
</dbReference>
<comment type="subcellular location">
    <subcellularLocation>
        <location evidence="1">Cell membrane</location>
        <topology evidence="1">Multi-pass membrane protein</topology>
    </subcellularLocation>
</comment>
<keyword evidence="2" id="KW-1003">Cell membrane</keyword>
<evidence type="ECO:0000256" key="5">
    <source>
        <dbReference type="ARBA" id="ARBA00023136"/>
    </source>
</evidence>
<dbReference type="PANTHER" id="PTHR32309">
    <property type="entry name" value="TYROSINE-PROTEIN KINASE"/>
    <property type="match status" value="1"/>
</dbReference>
<dbReference type="InterPro" id="IPR050445">
    <property type="entry name" value="Bact_polysacc_biosynth/exp"/>
</dbReference>
<dbReference type="Proteomes" id="UP000281028">
    <property type="component" value="Unassembled WGS sequence"/>
</dbReference>
<dbReference type="EMBL" id="RIAR02000001">
    <property type="protein sequence ID" value="NSL89776.1"/>
    <property type="molecule type" value="Genomic_DNA"/>
</dbReference>
<dbReference type="AlphaFoldDB" id="A0A433WE18"/>
<dbReference type="Pfam" id="PF02706">
    <property type="entry name" value="Wzz"/>
    <property type="match status" value="1"/>
</dbReference>
<comment type="caution">
    <text evidence="6">The sequence shown here is derived from an EMBL/GenBank/DDBJ whole genome shotgun (WGS) entry which is preliminary data.</text>
</comment>
<dbReference type="PANTHER" id="PTHR32309:SF31">
    <property type="entry name" value="CAPSULAR EXOPOLYSACCHARIDE FAMILY"/>
    <property type="match status" value="1"/>
</dbReference>
<dbReference type="GO" id="GO:0005886">
    <property type="term" value="C:plasma membrane"/>
    <property type="evidence" value="ECO:0007669"/>
    <property type="project" value="UniProtKB-SubCell"/>
</dbReference>
<protein>
    <submittedName>
        <fullName evidence="6">Lipopolysaccharide biosynthesis protein</fullName>
    </submittedName>
</protein>
<organism evidence="6 7">
    <name type="scientific">Chitinophaga solisilvae</name>
    <dbReference type="NCBI Taxonomy" id="1233460"/>
    <lineage>
        <taxon>Bacteria</taxon>
        <taxon>Pseudomonadati</taxon>
        <taxon>Bacteroidota</taxon>
        <taxon>Chitinophagia</taxon>
        <taxon>Chitinophagales</taxon>
        <taxon>Chitinophagaceae</taxon>
        <taxon>Chitinophaga</taxon>
    </lineage>
</organism>
<evidence type="ECO:0000256" key="1">
    <source>
        <dbReference type="ARBA" id="ARBA00004651"/>
    </source>
</evidence>
<reference evidence="6" key="1">
    <citation type="submission" date="2020-05" db="EMBL/GenBank/DDBJ databases">
        <title>Chitinophaga laudate sp. nov., isolated from a tropical peat swamp.</title>
        <authorList>
            <person name="Goh C.B.S."/>
            <person name="Lee M.S."/>
            <person name="Parimannan S."/>
            <person name="Pasbakhsh P."/>
            <person name="Yule C.M."/>
            <person name="Rajandas H."/>
            <person name="Loke S."/>
            <person name="Croft L."/>
            <person name="Tan J.B.L."/>
        </authorList>
    </citation>
    <scope>NUCLEOTIDE SEQUENCE</scope>
    <source>
        <strain evidence="6">Mgbs1</strain>
    </source>
</reference>
<evidence type="ECO:0000313" key="7">
    <source>
        <dbReference type="Proteomes" id="UP000281028"/>
    </source>
</evidence>
<name>A0A433WE18_9BACT</name>
<evidence type="ECO:0000256" key="3">
    <source>
        <dbReference type="ARBA" id="ARBA00022692"/>
    </source>
</evidence>
<proteinExistence type="predicted"/>
<evidence type="ECO:0000313" key="6">
    <source>
        <dbReference type="EMBL" id="NSL89776.1"/>
    </source>
</evidence>
<accession>A0A433WE18</accession>